<keyword evidence="6 13" id="KW-0808">Transferase</keyword>
<evidence type="ECO:0000256" key="10">
    <source>
        <dbReference type="ARBA" id="ARBA00022840"/>
    </source>
</evidence>
<dbReference type="Proteomes" id="UP000606008">
    <property type="component" value="Unassembled WGS sequence"/>
</dbReference>
<keyword evidence="9 13" id="KW-0547">Nucleotide-binding</keyword>
<comment type="caution">
    <text evidence="15">The sequence shown here is derived from an EMBL/GenBank/DDBJ whole genome shotgun (WGS) entry which is preliminary data.</text>
</comment>
<dbReference type="Gene3D" id="3.40.50.11030">
    <property type="entry name" value="Threonylcarbamoyl-AMP synthase, C-terminal domain"/>
    <property type="match status" value="1"/>
</dbReference>
<comment type="similarity">
    <text evidence="2 13">Belongs to the SUA5 family.</text>
</comment>
<keyword evidence="16" id="KW-1185">Reference proteome</keyword>
<dbReference type="PROSITE" id="PS51163">
    <property type="entry name" value="YRDC"/>
    <property type="match status" value="1"/>
</dbReference>
<dbReference type="PANTHER" id="PTHR17490">
    <property type="entry name" value="SUA5"/>
    <property type="match status" value="1"/>
</dbReference>
<dbReference type="Gene3D" id="3.90.870.10">
    <property type="entry name" value="DHBP synthase"/>
    <property type="match status" value="1"/>
</dbReference>
<keyword evidence="8 13" id="KW-0548">Nucleotidyltransferase</keyword>
<feature type="domain" description="YrdC-like" evidence="14">
    <location>
        <begin position="3"/>
        <end position="190"/>
    </location>
</feature>
<sequence length="324" mass="34536">MIGTDLNAARHWLEAGNVVGIPTETVYGLAGNALNEESVLTIFRVKNRPAFDPLIVHTDSLDKVRELVRYFPPVAEQLAHTCWPGPLTLLLPKRDHVPDLTTSGLDTVAIRIPNHPLTLALLQSLDFPLAAPSANPFGYISPTTAQHVADQLGDQVPYILDGGPCPVGVESTIIGFDTDGQAMVYRLGGMALEQLEAITGPLRVQMSTSNPHAQNAPQAPGMLTSHYAPRKPLTLLAYGETPSISGTLSAESVGALVFSGTLPGIPAANQLVLAPTGDVLDAARNLFAYLRQLDNLPVTQLYAQLVPDEGLGRAVNDRLRRAAA</sequence>
<keyword evidence="5 13" id="KW-0963">Cytoplasm</keyword>
<dbReference type="Pfam" id="PF01300">
    <property type="entry name" value="Sua5_yciO_yrdC"/>
    <property type="match status" value="1"/>
</dbReference>
<name>A0ABX0QE85_9BACT</name>
<evidence type="ECO:0000256" key="2">
    <source>
        <dbReference type="ARBA" id="ARBA00007663"/>
    </source>
</evidence>
<evidence type="ECO:0000256" key="9">
    <source>
        <dbReference type="ARBA" id="ARBA00022741"/>
    </source>
</evidence>
<keyword evidence="7 13" id="KW-0819">tRNA processing</keyword>
<accession>A0ABX0QE85</accession>
<evidence type="ECO:0000256" key="4">
    <source>
        <dbReference type="ARBA" id="ARBA00015492"/>
    </source>
</evidence>
<dbReference type="Pfam" id="PF03481">
    <property type="entry name" value="Sua5_C"/>
    <property type="match status" value="1"/>
</dbReference>
<evidence type="ECO:0000256" key="12">
    <source>
        <dbReference type="ARBA" id="ARBA00048366"/>
    </source>
</evidence>
<comment type="catalytic activity">
    <reaction evidence="12 13">
        <text>L-threonine + hydrogencarbonate + ATP = L-threonylcarbamoyladenylate + diphosphate + H2O</text>
        <dbReference type="Rhea" id="RHEA:36407"/>
        <dbReference type="ChEBI" id="CHEBI:15377"/>
        <dbReference type="ChEBI" id="CHEBI:17544"/>
        <dbReference type="ChEBI" id="CHEBI:30616"/>
        <dbReference type="ChEBI" id="CHEBI:33019"/>
        <dbReference type="ChEBI" id="CHEBI:57926"/>
        <dbReference type="ChEBI" id="CHEBI:73682"/>
        <dbReference type="EC" id="2.7.7.87"/>
    </reaction>
</comment>
<dbReference type="RefSeq" id="WP_166690937.1">
    <property type="nucleotide sequence ID" value="NZ_WAEL01000001.1"/>
</dbReference>
<proteinExistence type="inferred from homology"/>
<dbReference type="InterPro" id="IPR010923">
    <property type="entry name" value="T(6)A37_SUA5"/>
</dbReference>
<evidence type="ECO:0000313" key="15">
    <source>
        <dbReference type="EMBL" id="NID09287.1"/>
    </source>
</evidence>
<reference evidence="15" key="1">
    <citation type="submission" date="2024-05" db="EMBL/GenBank/DDBJ databases">
        <authorList>
            <person name="Jung D.-H."/>
        </authorList>
    </citation>
    <scope>NUCLEOTIDE SEQUENCE</scope>
    <source>
        <strain evidence="15">JA-25</strain>
    </source>
</reference>
<dbReference type="InterPro" id="IPR017945">
    <property type="entry name" value="DHBP_synth_RibB-like_a/b_dom"/>
</dbReference>
<dbReference type="InterPro" id="IPR005145">
    <property type="entry name" value="Sua5_C"/>
</dbReference>
<dbReference type="InterPro" id="IPR050156">
    <property type="entry name" value="TC-AMP_synthase_SUA5"/>
</dbReference>
<evidence type="ECO:0000256" key="5">
    <source>
        <dbReference type="ARBA" id="ARBA00022490"/>
    </source>
</evidence>
<dbReference type="NCBIfam" id="TIGR00057">
    <property type="entry name" value="L-threonylcarbamoyladenylate synthase"/>
    <property type="match status" value="1"/>
</dbReference>
<dbReference type="EC" id="2.7.7.87" evidence="3 13"/>
<dbReference type="PIRSF" id="PIRSF004930">
    <property type="entry name" value="Tln_factor_SUA5"/>
    <property type="match status" value="1"/>
</dbReference>
<evidence type="ECO:0000256" key="6">
    <source>
        <dbReference type="ARBA" id="ARBA00022679"/>
    </source>
</evidence>
<dbReference type="InterPro" id="IPR038385">
    <property type="entry name" value="Sua5/YwlC_C"/>
</dbReference>
<protein>
    <recommendedName>
        <fullName evidence="4 13">Threonylcarbamoyl-AMP synthase</fullName>
        <shortName evidence="13">TC-AMP synthase</shortName>
        <ecNumber evidence="3 13">2.7.7.87</ecNumber>
    </recommendedName>
    <alternativeName>
        <fullName evidence="11 13">L-threonylcarbamoyladenylate synthase</fullName>
    </alternativeName>
</protein>
<organism evidence="15 16">
    <name type="scientific">Fibrivirga algicola</name>
    <dbReference type="NCBI Taxonomy" id="2950420"/>
    <lineage>
        <taxon>Bacteria</taxon>
        <taxon>Pseudomonadati</taxon>
        <taxon>Bacteroidota</taxon>
        <taxon>Cytophagia</taxon>
        <taxon>Cytophagales</taxon>
        <taxon>Spirosomataceae</taxon>
        <taxon>Fibrivirga</taxon>
    </lineage>
</organism>
<evidence type="ECO:0000256" key="11">
    <source>
        <dbReference type="ARBA" id="ARBA00029774"/>
    </source>
</evidence>
<evidence type="ECO:0000256" key="8">
    <source>
        <dbReference type="ARBA" id="ARBA00022695"/>
    </source>
</evidence>
<comment type="function">
    <text evidence="13">Required for the formation of a threonylcarbamoyl group on adenosine at position 37 (t(6)A37) in tRNAs that read codons beginning with adenine.</text>
</comment>
<evidence type="ECO:0000256" key="7">
    <source>
        <dbReference type="ARBA" id="ARBA00022694"/>
    </source>
</evidence>
<comment type="subcellular location">
    <subcellularLocation>
        <location evidence="1 13">Cytoplasm</location>
    </subcellularLocation>
</comment>
<dbReference type="EMBL" id="WAEL01000001">
    <property type="protein sequence ID" value="NID09287.1"/>
    <property type="molecule type" value="Genomic_DNA"/>
</dbReference>
<evidence type="ECO:0000256" key="13">
    <source>
        <dbReference type="PIRNR" id="PIRNR004930"/>
    </source>
</evidence>
<dbReference type="InterPro" id="IPR006070">
    <property type="entry name" value="Sua5-like_dom"/>
</dbReference>
<gene>
    <name evidence="15" type="ORF">F7231_03820</name>
</gene>
<evidence type="ECO:0000259" key="14">
    <source>
        <dbReference type="PROSITE" id="PS51163"/>
    </source>
</evidence>
<dbReference type="PANTHER" id="PTHR17490:SF16">
    <property type="entry name" value="THREONYLCARBAMOYL-AMP SYNTHASE"/>
    <property type="match status" value="1"/>
</dbReference>
<evidence type="ECO:0000256" key="3">
    <source>
        <dbReference type="ARBA" id="ARBA00012584"/>
    </source>
</evidence>
<keyword evidence="10 13" id="KW-0067">ATP-binding</keyword>
<evidence type="ECO:0000313" key="16">
    <source>
        <dbReference type="Proteomes" id="UP000606008"/>
    </source>
</evidence>
<evidence type="ECO:0000256" key="1">
    <source>
        <dbReference type="ARBA" id="ARBA00004496"/>
    </source>
</evidence>
<dbReference type="SUPFAM" id="SSF55821">
    <property type="entry name" value="YrdC/RibB"/>
    <property type="match status" value="1"/>
</dbReference>